<feature type="compositionally biased region" description="Low complexity" evidence="1">
    <location>
        <begin position="252"/>
        <end position="261"/>
    </location>
</feature>
<feature type="region of interest" description="Disordered" evidence="1">
    <location>
        <begin position="213"/>
        <end position="261"/>
    </location>
</feature>
<dbReference type="STRING" id="33528.ENSGAFP00000016216"/>
<dbReference type="EMBL" id="NHOQ01002733">
    <property type="protein sequence ID" value="PWA15177.1"/>
    <property type="molecule type" value="Genomic_DNA"/>
</dbReference>
<dbReference type="Proteomes" id="UP000250572">
    <property type="component" value="Unassembled WGS sequence"/>
</dbReference>
<gene>
    <name evidence="3" type="ORF">CCH79_00008802</name>
</gene>
<comment type="caution">
    <text evidence="3">The sequence shown here is derived from an EMBL/GenBank/DDBJ whole genome shotgun (WGS) entry which is preliminary data.</text>
</comment>
<evidence type="ECO:0000313" key="4">
    <source>
        <dbReference type="Proteomes" id="UP000250572"/>
    </source>
</evidence>
<keyword evidence="4" id="KW-1185">Reference proteome</keyword>
<accession>A0A315UTZ6</accession>
<evidence type="ECO:0000313" key="3">
    <source>
        <dbReference type="EMBL" id="PWA15177.1"/>
    </source>
</evidence>
<feature type="compositionally biased region" description="Acidic residues" evidence="1">
    <location>
        <begin position="238"/>
        <end position="248"/>
    </location>
</feature>
<dbReference type="Pfam" id="PF13843">
    <property type="entry name" value="DDE_Tnp_1_7"/>
    <property type="match status" value="1"/>
</dbReference>
<evidence type="ECO:0000259" key="2">
    <source>
        <dbReference type="Pfam" id="PF13843"/>
    </source>
</evidence>
<reference evidence="3 4" key="1">
    <citation type="journal article" date="2018" name="G3 (Bethesda)">
        <title>A High-Quality Reference Genome for the Invasive Mosquitofish Gambusia affinis Using a Chicago Library.</title>
        <authorList>
            <person name="Hoffberg S.L."/>
            <person name="Troendle N.J."/>
            <person name="Glenn T.C."/>
            <person name="Mahmud O."/>
            <person name="Louha S."/>
            <person name="Chalopin D."/>
            <person name="Bennetzen J.L."/>
            <person name="Mauricio R."/>
        </authorList>
    </citation>
    <scope>NUCLEOTIDE SEQUENCE [LARGE SCALE GENOMIC DNA]</scope>
    <source>
        <strain evidence="3">NE01/NJP1002.9</strain>
        <tissue evidence="3">Muscle</tissue>
    </source>
</reference>
<dbReference type="InterPro" id="IPR029526">
    <property type="entry name" value="PGBD"/>
</dbReference>
<proteinExistence type="predicted"/>
<sequence>MLSHTLCLHGPDPLLGPVATINLTRLIPRNKQRATSENISGDRLHNHRCVDRQPEALVEGLALPRHVKRLSISRQFLLHKDQMSLCHGQVLPVKDGNRRNESVMGLKEGRGKTRLSSRMKICFCSTSLLSLIICSSFFSLRKTGSCLIPSEHRLLLRATHASVSPAAKRFPPQNARAAQLGWFSQAFEFAFIYSNKATMDTSPFYGVPPIESDDSCLSDSDSVSDSDEHNRATPSDDSSADEDPDWTDDAPARTSAATTRRVSAAASTKWQEVGWDSVQQQTSAKHYPVWQGTLPDADEIREPVQYFRDFFDAELLETISQQSNLYCAQENPNSALKLDPSELEQFIGTVMYVSVIHLPRLRMYWSTDCRIRQVADVISRDRFDEITKFLHFNDNNNMAASNRDKLFKIRPIVDSLLQKFQAIPQDQMLFIGEQIVPFKGRSSLKQYMPKKPHRWGYKIYVLCDTKGLVHSFDIFTGKTAAEHGEPDIGPTGNIVLKLAQAIQRADDHLLYFDYCFSSLDLFAALANKGLPALGTVQQNQLQGCCFSTDSDMKKKGRGTFEEKKVVFDGAELRAVKWFDSKGVIVASNFPGAHSVSRVKRWDKQLKHNVFVTCPSIISLYHKFLGGVYALNAQIASCRIQVRSKKYYHRFFFHFVDMVVVNSWLLYQRDCDSLDVPKKERKDLLAFRTSVAQALCMQFNEISSVKREAPSPDVERELQKKRFRGPSRALPTMEVRSDAVGHWPMTDSERQRCKFNKCKGQSVYKCSKCGVHLCLNKKNNCFIEFHK</sequence>
<dbReference type="AlphaFoldDB" id="A0A315UTZ6"/>
<protein>
    <recommendedName>
        <fullName evidence="2">PiggyBac transposable element-derived protein domain-containing protein</fullName>
    </recommendedName>
</protein>
<evidence type="ECO:0000256" key="1">
    <source>
        <dbReference type="SAM" id="MobiDB-lite"/>
    </source>
</evidence>
<name>A0A315UTZ6_GAMAF</name>
<dbReference type="PANTHER" id="PTHR47272:SF1">
    <property type="entry name" value="PIGGYBAC TRANSPOSABLE ELEMENT-DERIVED PROTEIN 3-LIKE"/>
    <property type="match status" value="1"/>
</dbReference>
<dbReference type="PANTHER" id="PTHR47272">
    <property type="entry name" value="DDE_TNP_1_7 DOMAIN-CONTAINING PROTEIN"/>
    <property type="match status" value="1"/>
</dbReference>
<feature type="domain" description="PiggyBac transposable element-derived protein" evidence="2">
    <location>
        <begin position="303"/>
        <end position="663"/>
    </location>
</feature>
<organism evidence="3 4">
    <name type="scientific">Gambusia affinis</name>
    <name type="common">Western mosquitofish</name>
    <name type="synonym">Heterandria affinis</name>
    <dbReference type="NCBI Taxonomy" id="33528"/>
    <lineage>
        <taxon>Eukaryota</taxon>
        <taxon>Metazoa</taxon>
        <taxon>Chordata</taxon>
        <taxon>Craniata</taxon>
        <taxon>Vertebrata</taxon>
        <taxon>Euteleostomi</taxon>
        <taxon>Actinopterygii</taxon>
        <taxon>Neopterygii</taxon>
        <taxon>Teleostei</taxon>
        <taxon>Neoteleostei</taxon>
        <taxon>Acanthomorphata</taxon>
        <taxon>Ovalentaria</taxon>
        <taxon>Atherinomorphae</taxon>
        <taxon>Cyprinodontiformes</taxon>
        <taxon>Poeciliidae</taxon>
        <taxon>Poeciliinae</taxon>
        <taxon>Gambusia</taxon>
    </lineage>
</organism>